<evidence type="ECO:0000256" key="1">
    <source>
        <dbReference type="ARBA" id="ARBA00023015"/>
    </source>
</evidence>
<keyword evidence="2" id="KW-0238">DNA-binding</keyword>
<keyword evidence="1" id="KW-0805">Transcription regulation</keyword>
<evidence type="ECO:0000313" key="6">
    <source>
        <dbReference type="Proteomes" id="UP000694287"/>
    </source>
</evidence>
<feature type="domain" description="HTH gntR-type" evidence="4">
    <location>
        <begin position="4"/>
        <end position="72"/>
    </location>
</feature>
<organism evidence="5 6">
    <name type="scientific">Pseudonocardia abyssalis</name>
    <dbReference type="NCBI Taxonomy" id="2792008"/>
    <lineage>
        <taxon>Bacteria</taxon>
        <taxon>Bacillati</taxon>
        <taxon>Actinomycetota</taxon>
        <taxon>Actinomycetes</taxon>
        <taxon>Pseudonocardiales</taxon>
        <taxon>Pseudonocardiaceae</taxon>
        <taxon>Pseudonocardia</taxon>
    </lineage>
</organism>
<dbReference type="EMBL" id="JADQDK010000001">
    <property type="protein sequence ID" value="MBW0136661.1"/>
    <property type="molecule type" value="Genomic_DNA"/>
</dbReference>
<keyword evidence="6" id="KW-1185">Reference proteome</keyword>
<sequence length="157" mass="16751">MAPRGSYLQIADELRRRLAGGELQPGSMLPSEQALAHEFSVSRGTARSAFAVLAEEGLIEVLPGQGRRIAGSVDSAPRAPTTAWEKVAADLRGRLQADPGSRALLPSEAELAAEHGVSRNTVRRAYRQLVEEGLVVVRHGSGAFPAHRRGASTAHDR</sequence>
<dbReference type="InterPro" id="IPR050679">
    <property type="entry name" value="Bact_HTH_transcr_reg"/>
</dbReference>
<name>A0ABS6UXF6_9PSEU</name>
<protein>
    <submittedName>
        <fullName evidence="5">Winged helix-turn-helix transcriptional regulator</fullName>
    </submittedName>
</protein>
<dbReference type="SMART" id="SM00345">
    <property type="entry name" value="HTH_GNTR"/>
    <property type="match status" value="2"/>
</dbReference>
<gene>
    <name evidence="5" type="ORF">I4I81_20660</name>
</gene>
<evidence type="ECO:0000256" key="2">
    <source>
        <dbReference type="ARBA" id="ARBA00023125"/>
    </source>
</evidence>
<evidence type="ECO:0000259" key="4">
    <source>
        <dbReference type="PROSITE" id="PS50949"/>
    </source>
</evidence>
<dbReference type="PROSITE" id="PS50949">
    <property type="entry name" value="HTH_GNTR"/>
    <property type="match status" value="2"/>
</dbReference>
<dbReference type="CDD" id="cd07377">
    <property type="entry name" value="WHTH_GntR"/>
    <property type="match status" value="2"/>
</dbReference>
<dbReference type="PANTHER" id="PTHR44846:SF17">
    <property type="entry name" value="GNTR-FAMILY TRANSCRIPTIONAL REGULATOR"/>
    <property type="match status" value="1"/>
</dbReference>
<dbReference type="RefSeq" id="WP_218601086.1">
    <property type="nucleotide sequence ID" value="NZ_JADQDJ010000010.1"/>
</dbReference>
<feature type="domain" description="HTH gntR-type" evidence="4">
    <location>
        <begin position="81"/>
        <end position="148"/>
    </location>
</feature>
<dbReference type="Pfam" id="PF00392">
    <property type="entry name" value="GntR"/>
    <property type="match status" value="2"/>
</dbReference>
<proteinExistence type="predicted"/>
<accession>A0ABS6UXF6</accession>
<comment type="caution">
    <text evidence="5">The sequence shown here is derived from an EMBL/GenBank/DDBJ whole genome shotgun (WGS) entry which is preliminary data.</text>
</comment>
<keyword evidence="3" id="KW-0804">Transcription</keyword>
<dbReference type="PANTHER" id="PTHR44846">
    <property type="entry name" value="MANNOSYL-D-GLYCERATE TRANSPORT/METABOLISM SYSTEM REPRESSOR MNGR-RELATED"/>
    <property type="match status" value="1"/>
</dbReference>
<reference evidence="5 6" key="1">
    <citation type="submission" date="2020-11" db="EMBL/GenBank/DDBJ databases">
        <title>Pseudonocardia abyssalis sp. nov. and Pseudonocardia oceani sp. nov., description and phylogenomic analysis of two novel actinomycetes isolated from the deep Southern Ocean.</title>
        <authorList>
            <person name="Parra J."/>
        </authorList>
    </citation>
    <scope>NUCLEOTIDE SEQUENCE [LARGE SCALE GENOMIC DNA]</scope>
    <source>
        <strain evidence="5 6">KRD-168</strain>
    </source>
</reference>
<evidence type="ECO:0000313" key="5">
    <source>
        <dbReference type="EMBL" id="MBW0136661.1"/>
    </source>
</evidence>
<evidence type="ECO:0000256" key="3">
    <source>
        <dbReference type="ARBA" id="ARBA00023163"/>
    </source>
</evidence>
<dbReference type="InterPro" id="IPR000524">
    <property type="entry name" value="Tscrpt_reg_HTH_GntR"/>
</dbReference>
<dbReference type="Proteomes" id="UP000694287">
    <property type="component" value="Unassembled WGS sequence"/>
</dbReference>